<feature type="compositionally biased region" description="Low complexity" evidence="8">
    <location>
        <begin position="428"/>
        <end position="440"/>
    </location>
</feature>
<reference key="1">
    <citation type="journal article" date="2007" name="Nature">
        <title>The medaka draft genome and insights into vertebrate genome evolution.</title>
        <authorList>
            <person name="Kasahara M."/>
            <person name="Naruse K."/>
            <person name="Sasaki S."/>
            <person name="Nakatani Y."/>
            <person name="Qu W."/>
            <person name="Ahsan B."/>
            <person name="Yamada T."/>
            <person name="Nagayasu Y."/>
            <person name="Doi K."/>
            <person name="Kasai Y."/>
            <person name="Jindo T."/>
            <person name="Kobayashi D."/>
            <person name="Shimada A."/>
            <person name="Toyoda A."/>
            <person name="Kuroki Y."/>
            <person name="Fujiyama A."/>
            <person name="Sasaki T."/>
            <person name="Shimizu A."/>
            <person name="Asakawa S."/>
            <person name="Shimizu N."/>
            <person name="Hashimoto S."/>
            <person name="Yang J."/>
            <person name="Lee Y."/>
            <person name="Matsushima K."/>
            <person name="Sugano S."/>
            <person name="Sakaizumi M."/>
            <person name="Narita T."/>
            <person name="Ohishi K."/>
            <person name="Haga S."/>
            <person name="Ohta F."/>
            <person name="Nomoto H."/>
            <person name="Nogata K."/>
            <person name="Morishita T."/>
            <person name="Endo T."/>
            <person name="Shin-I T."/>
            <person name="Takeda H."/>
            <person name="Morishita S."/>
            <person name="Kohara Y."/>
        </authorList>
    </citation>
    <scope>NUCLEOTIDE SEQUENCE [LARGE SCALE GENOMIC DNA]</scope>
    <source>
        <strain>Hd-rR</strain>
    </source>
</reference>
<feature type="signal peptide" evidence="9">
    <location>
        <begin position="1"/>
        <end position="20"/>
    </location>
</feature>
<feature type="region of interest" description="Disordered" evidence="8">
    <location>
        <begin position="424"/>
        <end position="476"/>
    </location>
</feature>
<evidence type="ECO:0000256" key="7">
    <source>
        <dbReference type="PROSITE-ProRule" id="PRU00042"/>
    </source>
</evidence>
<evidence type="ECO:0000256" key="9">
    <source>
        <dbReference type="SAM" id="SignalP"/>
    </source>
</evidence>
<dbReference type="GO" id="GO:0005634">
    <property type="term" value="C:nucleus"/>
    <property type="evidence" value="ECO:0007669"/>
    <property type="project" value="UniProtKB-SubCell"/>
</dbReference>
<keyword evidence="9" id="KW-0732">Signal</keyword>
<organism evidence="11 12">
    <name type="scientific">Oryzias latipes</name>
    <name type="common">Japanese rice fish</name>
    <name type="synonym">Japanese killifish</name>
    <dbReference type="NCBI Taxonomy" id="8090"/>
    <lineage>
        <taxon>Eukaryota</taxon>
        <taxon>Metazoa</taxon>
        <taxon>Chordata</taxon>
        <taxon>Craniata</taxon>
        <taxon>Vertebrata</taxon>
        <taxon>Euteleostomi</taxon>
        <taxon>Actinopterygii</taxon>
        <taxon>Neopterygii</taxon>
        <taxon>Teleostei</taxon>
        <taxon>Neoteleostei</taxon>
        <taxon>Acanthomorphata</taxon>
        <taxon>Ovalentaria</taxon>
        <taxon>Atherinomorphae</taxon>
        <taxon>Beloniformes</taxon>
        <taxon>Adrianichthyidae</taxon>
        <taxon>Oryziinae</taxon>
        <taxon>Oryzias</taxon>
    </lineage>
</organism>
<accession>A0A3P9LSJ6</accession>
<comment type="subcellular location">
    <subcellularLocation>
        <location evidence="1">Nucleus</location>
    </subcellularLocation>
</comment>
<feature type="domain" description="C2H2-type" evidence="10">
    <location>
        <begin position="904"/>
        <end position="931"/>
    </location>
</feature>
<reference evidence="11 12" key="2">
    <citation type="submission" date="2017-04" db="EMBL/GenBank/DDBJ databases">
        <title>CpG methylation of centromeres and impact of large insertions on vertebrate speciation.</title>
        <authorList>
            <person name="Ichikawa K."/>
            <person name="Yoshimura J."/>
            <person name="Morishita S."/>
        </authorList>
    </citation>
    <scope>NUCLEOTIDE SEQUENCE</scope>
    <source>
        <strain evidence="11 12">HNI</strain>
    </source>
</reference>
<keyword evidence="5" id="KW-0862">Zinc</keyword>
<evidence type="ECO:0000256" key="3">
    <source>
        <dbReference type="ARBA" id="ARBA00022737"/>
    </source>
</evidence>
<dbReference type="PROSITE" id="PS00028">
    <property type="entry name" value="ZINC_FINGER_C2H2_1"/>
    <property type="match status" value="1"/>
</dbReference>
<feature type="compositionally biased region" description="Polar residues" evidence="8">
    <location>
        <begin position="711"/>
        <end position="724"/>
    </location>
</feature>
<proteinExistence type="predicted"/>
<protein>
    <recommendedName>
        <fullName evidence="10">C2H2-type domain-containing protein</fullName>
    </recommendedName>
</protein>
<keyword evidence="2" id="KW-0479">Metal-binding</keyword>
<evidence type="ECO:0000259" key="10">
    <source>
        <dbReference type="PROSITE" id="PS50157"/>
    </source>
</evidence>
<dbReference type="PROSITE" id="PS50157">
    <property type="entry name" value="ZINC_FINGER_C2H2_2"/>
    <property type="match status" value="2"/>
</dbReference>
<feature type="chain" id="PRO_5018162705" description="C2H2-type domain-containing protein" evidence="9">
    <location>
        <begin position="21"/>
        <end position="938"/>
    </location>
</feature>
<keyword evidence="3" id="KW-0677">Repeat</keyword>
<dbReference type="GO" id="GO:0008270">
    <property type="term" value="F:zinc ion binding"/>
    <property type="evidence" value="ECO:0007669"/>
    <property type="project" value="UniProtKB-KW"/>
</dbReference>
<feature type="compositionally biased region" description="Polar residues" evidence="8">
    <location>
        <begin position="676"/>
        <end position="694"/>
    </location>
</feature>
<evidence type="ECO:0000313" key="12">
    <source>
        <dbReference type="Proteomes" id="UP000265180"/>
    </source>
</evidence>
<feature type="compositionally biased region" description="Polar residues" evidence="8">
    <location>
        <begin position="503"/>
        <end position="513"/>
    </location>
</feature>
<dbReference type="AlphaFoldDB" id="A0A3P9LSJ6"/>
<evidence type="ECO:0000313" key="11">
    <source>
        <dbReference type="Ensembl" id="ENSORLP00020023690.1"/>
    </source>
</evidence>
<feature type="compositionally biased region" description="Basic and acidic residues" evidence="8">
    <location>
        <begin position="630"/>
        <end position="639"/>
    </location>
</feature>
<reference evidence="11" key="4">
    <citation type="submission" date="2025-09" db="UniProtKB">
        <authorList>
            <consortium name="Ensembl"/>
        </authorList>
    </citation>
    <scope>IDENTIFICATION</scope>
    <source>
        <strain evidence="11">HNI</strain>
    </source>
</reference>
<feature type="compositionally biased region" description="Acidic residues" evidence="8">
    <location>
        <begin position="640"/>
        <end position="652"/>
    </location>
</feature>
<dbReference type="PANTHER" id="PTHR24406">
    <property type="entry name" value="TRANSCRIPTIONAL REPRESSOR CTCFL-RELATED"/>
    <property type="match status" value="1"/>
</dbReference>
<name>A0A3P9LSJ6_ORYLA</name>
<feature type="compositionally biased region" description="Basic residues" evidence="8">
    <location>
        <begin position="547"/>
        <end position="557"/>
    </location>
</feature>
<evidence type="ECO:0000256" key="2">
    <source>
        <dbReference type="ARBA" id="ARBA00022723"/>
    </source>
</evidence>
<evidence type="ECO:0000256" key="5">
    <source>
        <dbReference type="ARBA" id="ARBA00022833"/>
    </source>
</evidence>
<feature type="region of interest" description="Disordered" evidence="8">
    <location>
        <begin position="501"/>
        <end position="754"/>
    </location>
</feature>
<sequence length="938" mass="103688">MIMVLRVLETLCTSFTSVFAPPEPCWTDMDLVNICAATTSAGENEGTNNKNWHNKRLHLRKTGVQPPAMQSQDKHGPKKITGEWEQPPAWPSSKTPPQDAPQSWHMPNSSGNPLRFACSQCKDGVDYVPKDLVRHFEEKHRGKPPVFSCHMCTFSTQEFSYLHVHLLSHTDSFSSCTMCNDNVQRSWAEFRAHLTMHHCSNGKYSCEMCQVFSSGDIHVFLQHLFGHGVELGEADVQHNEDSGRLLAAKAFRCRYCGFEASRKMLITRHVKAVHVCQNGNQWKEKRGVHPIAVKPQDRLLRTKPRITRSAVKGACWLTQDCLSLPGREFLDKYCHLSDPQTTLEETEQFLMRSVTGETDDQKWTKALKSVLSNVPQDMNLHPKVENGILLTPSDLTVLTVKNKITVAPNGATYSKRLKMKASAEKDGASAGSAVGESARAATEKGPRDRTSCPQPEHGPCSDAPPSAHAEPAQALHMQPHKDDFKSLQVVEELCEKLEEHGIRTSSDLKSTGGSAKKRTGGRQNPRRRRKTFRKVKKRSEGWALKMVLKKNPVKQKQKSSPSSVTASERGGVDGCHAPASAQTAEERQLHTPQALQAADAHQTNATKGSTAEHLQSSEARTLVLQPESKSTSEHPAKPEDEAETEPPEDAPNEPDAFISSEMELDGSGPAGGRCQKQVTSVTEDPNVQLQQPPSGANCHVADDEKKAAANGRSSCSPFGQTPNTPEGAMEADASRLELSSEQRGGGAVSPEDAPPLCLSVGEAIQRESSPAAGQHCQLVPKHQERTLKLVAINPSQPVKRPSGDQPVVVLNHPDADIPQVVKIMEVVSRHREVQKVVLSRRTLDALSASSDKNVPGDAQTQPAWRGDNPVQERFTLKFKFRRLNRKKYEIVGVDSPSRSLPVKFSCWFCGRSFTCQETMMSHRQRHLMEWKRPSCENS</sequence>
<evidence type="ECO:0000256" key="1">
    <source>
        <dbReference type="ARBA" id="ARBA00004123"/>
    </source>
</evidence>
<feature type="compositionally biased region" description="Polar residues" evidence="8">
    <location>
        <begin position="601"/>
        <end position="619"/>
    </location>
</feature>
<dbReference type="Proteomes" id="UP000265180">
    <property type="component" value="Chromosome 15"/>
</dbReference>
<reference evidence="11" key="3">
    <citation type="submission" date="2025-08" db="UniProtKB">
        <authorList>
            <consortium name="Ensembl"/>
        </authorList>
    </citation>
    <scope>IDENTIFICATION</scope>
    <source>
        <strain evidence="11">HNI</strain>
    </source>
</reference>
<evidence type="ECO:0000256" key="6">
    <source>
        <dbReference type="ARBA" id="ARBA00023242"/>
    </source>
</evidence>
<dbReference type="SMART" id="SM00355">
    <property type="entry name" value="ZnF_C2H2"/>
    <property type="match status" value="6"/>
</dbReference>
<evidence type="ECO:0000256" key="8">
    <source>
        <dbReference type="SAM" id="MobiDB-lite"/>
    </source>
</evidence>
<feature type="domain" description="C2H2-type" evidence="10">
    <location>
        <begin position="251"/>
        <end position="279"/>
    </location>
</feature>
<evidence type="ECO:0000256" key="4">
    <source>
        <dbReference type="ARBA" id="ARBA00022771"/>
    </source>
</evidence>
<feature type="region of interest" description="Disordered" evidence="8">
    <location>
        <begin position="62"/>
        <end position="106"/>
    </location>
</feature>
<feature type="compositionally biased region" description="Basic residues" evidence="8">
    <location>
        <begin position="515"/>
        <end position="537"/>
    </location>
</feature>
<dbReference type="InterPro" id="IPR013087">
    <property type="entry name" value="Znf_C2H2_type"/>
</dbReference>
<keyword evidence="6" id="KW-0539">Nucleus</keyword>
<feature type="compositionally biased region" description="Basic and acidic residues" evidence="8">
    <location>
        <begin position="441"/>
        <end position="450"/>
    </location>
</feature>
<keyword evidence="4 7" id="KW-0863">Zinc-finger</keyword>
<dbReference type="InterPro" id="IPR050888">
    <property type="entry name" value="ZnF_C2H2-type_TF"/>
</dbReference>
<dbReference type="Ensembl" id="ENSORLT00020008879.1">
    <property type="protein sequence ID" value="ENSORLP00020023690.1"/>
    <property type="gene ID" value="ENSORLG00020004687.1"/>
</dbReference>